<evidence type="ECO:0000313" key="1">
    <source>
        <dbReference type="EMBL" id="KAJ0040781.1"/>
    </source>
</evidence>
<keyword evidence="2" id="KW-1185">Reference proteome</keyword>
<organism evidence="1 2">
    <name type="scientific">Pistacia integerrima</name>
    <dbReference type="NCBI Taxonomy" id="434235"/>
    <lineage>
        <taxon>Eukaryota</taxon>
        <taxon>Viridiplantae</taxon>
        <taxon>Streptophyta</taxon>
        <taxon>Embryophyta</taxon>
        <taxon>Tracheophyta</taxon>
        <taxon>Spermatophyta</taxon>
        <taxon>Magnoliopsida</taxon>
        <taxon>eudicotyledons</taxon>
        <taxon>Gunneridae</taxon>
        <taxon>Pentapetalae</taxon>
        <taxon>rosids</taxon>
        <taxon>malvids</taxon>
        <taxon>Sapindales</taxon>
        <taxon>Anacardiaceae</taxon>
        <taxon>Pistacia</taxon>
    </lineage>
</organism>
<proteinExistence type="predicted"/>
<sequence>MEKRTSYLTVQPPKCGKLITVLSIDGGGIRGIISGVILEYLESQLQELDGEDARLADYFDVISGTSTGGLITAMLTAPNENNRPLYAAKELVPFYFENGPQIFPQTRGMLAWLVNLWKALTGSKYDGKYLHKVIRENLKDKRLHQALTNIVIPTFDVKKLQPTLFSSYQLTPDTCLDAKLSDICIGTSAAPTYFPAHYFTNKDENGVMQEFNLIDGGMAANNPTLVAISEVMKQITKKNPDYFPVIKPLEYERFIVISIGSGSKRRQGKYSAKRVSKWGVFCWIYDDGSTPIIDCYSAGSEDMVDYHISVVFQALHQQKNYLRIDDDTLQGDLSSIDVTTRQNLDNLVKVGENLLTKPVSCVNLETGINEPVQGAGTNMEALQRFAKMLSDEKKFREPNSPHNRANE</sequence>
<protein>
    <submittedName>
        <fullName evidence="1">Uncharacterized protein</fullName>
    </submittedName>
</protein>
<accession>A0ACC0YT42</accession>
<dbReference type="EMBL" id="CM047740">
    <property type="protein sequence ID" value="KAJ0040781.1"/>
    <property type="molecule type" value="Genomic_DNA"/>
</dbReference>
<reference evidence="2" key="1">
    <citation type="journal article" date="2023" name="G3 (Bethesda)">
        <title>Genome assembly and association tests identify interacting loci associated with vigor, precocity, and sex in interspecific pistachio rootstocks.</title>
        <authorList>
            <person name="Palmer W."/>
            <person name="Jacygrad E."/>
            <person name="Sagayaradj S."/>
            <person name="Cavanaugh K."/>
            <person name="Han R."/>
            <person name="Bertier L."/>
            <person name="Beede B."/>
            <person name="Kafkas S."/>
            <person name="Golino D."/>
            <person name="Preece J."/>
            <person name="Michelmore R."/>
        </authorList>
    </citation>
    <scope>NUCLEOTIDE SEQUENCE [LARGE SCALE GENOMIC DNA]</scope>
</reference>
<gene>
    <name evidence="1" type="ORF">Pint_28080</name>
</gene>
<name>A0ACC0YT42_9ROSI</name>
<comment type="caution">
    <text evidence="1">The sequence shown here is derived from an EMBL/GenBank/DDBJ whole genome shotgun (WGS) entry which is preliminary data.</text>
</comment>
<evidence type="ECO:0000313" key="2">
    <source>
        <dbReference type="Proteomes" id="UP001163603"/>
    </source>
</evidence>
<dbReference type="Proteomes" id="UP001163603">
    <property type="component" value="Chromosome 5"/>
</dbReference>